<organism evidence="1">
    <name type="scientific">marine sediment metagenome</name>
    <dbReference type="NCBI Taxonomy" id="412755"/>
    <lineage>
        <taxon>unclassified sequences</taxon>
        <taxon>metagenomes</taxon>
        <taxon>ecological metagenomes</taxon>
    </lineage>
</organism>
<protein>
    <submittedName>
        <fullName evidence="1">Uncharacterized protein</fullName>
    </submittedName>
</protein>
<comment type="caution">
    <text evidence="1">The sequence shown here is derived from an EMBL/GenBank/DDBJ whole genome shotgun (WGS) entry which is preliminary data.</text>
</comment>
<gene>
    <name evidence="1" type="ORF">LCGC14_1319770</name>
</gene>
<name>A0A0F9N0L8_9ZZZZ</name>
<dbReference type="AlphaFoldDB" id="A0A0F9N0L8"/>
<sequence length="115" mass="13680">MDWSENWIREINRGMVIKMTKKCNNPVCGHEFTSHDNGYKCRKSLKGHGRGRKRCTCNKFEALCCKCKKPIIRKNKRERTGNICRNCFEDPKTKHKGQLSHVYKRKNEKTRHKNN</sequence>
<dbReference type="EMBL" id="LAZR01007866">
    <property type="protein sequence ID" value="KKM82415.1"/>
    <property type="molecule type" value="Genomic_DNA"/>
</dbReference>
<reference evidence="1" key="1">
    <citation type="journal article" date="2015" name="Nature">
        <title>Complex archaea that bridge the gap between prokaryotes and eukaryotes.</title>
        <authorList>
            <person name="Spang A."/>
            <person name="Saw J.H."/>
            <person name="Jorgensen S.L."/>
            <person name="Zaremba-Niedzwiedzka K."/>
            <person name="Martijn J."/>
            <person name="Lind A.E."/>
            <person name="van Eijk R."/>
            <person name="Schleper C."/>
            <person name="Guy L."/>
            <person name="Ettema T.J."/>
        </authorList>
    </citation>
    <scope>NUCLEOTIDE SEQUENCE</scope>
</reference>
<accession>A0A0F9N0L8</accession>
<proteinExistence type="predicted"/>
<evidence type="ECO:0000313" key="1">
    <source>
        <dbReference type="EMBL" id="KKM82415.1"/>
    </source>
</evidence>